<feature type="signal peptide" evidence="1">
    <location>
        <begin position="1"/>
        <end position="17"/>
    </location>
</feature>
<evidence type="ECO:0000313" key="2">
    <source>
        <dbReference type="EMBL" id="XAU15140.1"/>
    </source>
</evidence>
<name>A0ABZ3H9E1_9BACT</name>
<dbReference type="EMBL" id="CP147920">
    <property type="protein sequence ID" value="XAU15140.1"/>
    <property type="molecule type" value="Genomic_DNA"/>
</dbReference>
<keyword evidence="1" id="KW-0732">Signal</keyword>
<dbReference type="RefSeq" id="WP_345972724.1">
    <property type="nucleotide sequence ID" value="NZ_CP147920.1"/>
</dbReference>
<dbReference type="Proteomes" id="UP001447842">
    <property type="component" value="Chromosome"/>
</dbReference>
<accession>A0ABZ3H9E1</accession>
<reference evidence="2 3" key="1">
    <citation type="submission" date="2024-03" db="EMBL/GenBank/DDBJ databases">
        <title>Sulfurimonas sp. HSL3-1.</title>
        <authorList>
            <person name="Wang S."/>
        </authorList>
    </citation>
    <scope>NUCLEOTIDE SEQUENCE [LARGE SCALE GENOMIC DNA]</scope>
    <source>
        <strain evidence="2 3">HSL3-1</strain>
    </source>
</reference>
<keyword evidence="3" id="KW-1185">Reference proteome</keyword>
<dbReference type="Gene3D" id="3.40.1260.10">
    <property type="entry name" value="DsrEFH-like"/>
    <property type="match status" value="1"/>
</dbReference>
<dbReference type="SUPFAM" id="SSF75169">
    <property type="entry name" value="DsrEFH-like"/>
    <property type="match status" value="1"/>
</dbReference>
<evidence type="ECO:0000313" key="3">
    <source>
        <dbReference type="Proteomes" id="UP001447842"/>
    </source>
</evidence>
<dbReference type="InterPro" id="IPR003787">
    <property type="entry name" value="Sulphur_relay_DsrE/F-like"/>
</dbReference>
<organism evidence="2 3">
    <name type="scientific">Sulfurimonas diazotrophicus</name>
    <dbReference type="NCBI Taxonomy" id="3131939"/>
    <lineage>
        <taxon>Bacteria</taxon>
        <taxon>Pseudomonadati</taxon>
        <taxon>Campylobacterota</taxon>
        <taxon>Epsilonproteobacteria</taxon>
        <taxon>Campylobacterales</taxon>
        <taxon>Sulfurimonadaceae</taxon>
        <taxon>Sulfurimonas</taxon>
    </lineage>
</organism>
<dbReference type="InterPro" id="IPR027396">
    <property type="entry name" value="DsrEFH-like"/>
</dbReference>
<dbReference type="Pfam" id="PF02635">
    <property type="entry name" value="DsrE"/>
    <property type="match status" value="1"/>
</dbReference>
<protein>
    <submittedName>
        <fullName evidence="2">DsrE family protein</fullName>
    </submittedName>
</protein>
<sequence length="148" mass="16499">MKRFPALLALLAVLASAQEYKAVFDCSSSNPRYILSRFNLIEKTKQMIEAQGDTVRFAVTMHGGCAKVASESADYLVPEEEVLYITKAQESLERLSKAKEVELVVCAIALEGNGIDREDVLPYLRISKNSYIDTIAYQNQGYALMPLK</sequence>
<evidence type="ECO:0000256" key="1">
    <source>
        <dbReference type="SAM" id="SignalP"/>
    </source>
</evidence>
<proteinExistence type="predicted"/>
<feature type="chain" id="PRO_5047236362" evidence="1">
    <location>
        <begin position="18"/>
        <end position="148"/>
    </location>
</feature>
<gene>
    <name evidence="2" type="ORF">WCY31_00205</name>
</gene>